<organism evidence="2 3">
    <name type="scientific">Rhodohalobacter sulfatireducens</name>
    <dbReference type="NCBI Taxonomy" id="2911366"/>
    <lineage>
        <taxon>Bacteria</taxon>
        <taxon>Pseudomonadati</taxon>
        <taxon>Balneolota</taxon>
        <taxon>Balneolia</taxon>
        <taxon>Balneolales</taxon>
        <taxon>Balneolaceae</taxon>
        <taxon>Rhodohalobacter</taxon>
    </lineage>
</organism>
<name>A0ABS9KAR0_9BACT</name>
<accession>A0ABS9KAR0</accession>
<reference evidence="2" key="1">
    <citation type="submission" date="2022-01" db="EMBL/GenBank/DDBJ databases">
        <authorList>
            <person name="Wang Y."/>
        </authorList>
    </citation>
    <scope>NUCLEOTIDE SEQUENCE</scope>
    <source>
        <strain evidence="2">WB101</strain>
    </source>
</reference>
<feature type="domain" description="DUF5777" evidence="1">
    <location>
        <begin position="40"/>
        <end position="278"/>
    </location>
</feature>
<keyword evidence="3" id="KW-1185">Reference proteome</keyword>
<evidence type="ECO:0000259" key="1">
    <source>
        <dbReference type="Pfam" id="PF19089"/>
    </source>
</evidence>
<dbReference type="RefSeq" id="WP_237852781.1">
    <property type="nucleotide sequence ID" value="NZ_JAKLWS010000004.1"/>
</dbReference>
<sequence>MKPNSIIYLITGFVLCLPAVCYAQLERERVVTSTPVEDTFWATKNVGISTTINPSGNDLHSSVLHTFGLVDGGIDRFFGLDDGANTRLGLIYGITDRVSIGLGRMTFRKVVDVSTKMNLLRQTTDGSVPLSIALKGATGISTLSGLGLEFSDRLSYFTSLMIAKKFNGFSVQLSPMYSHFNRTLGQAQEDLLGLGVLLNVELNEQFSLSGEYLPVFGDRNPGTEDAMAIALNINTGGHVFQIFFASSQWHNEQFVMANNRDRFWEGDFRFGFNIHRVFGLGGR</sequence>
<dbReference type="EMBL" id="JAKLWS010000004">
    <property type="protein sequence ID" value="MCG2587938.1"/>
    <property type="molecule type" value="Genomic_DNA"/>
</dbReference>
<dbReference type="InterPro" id="IPR045916">
    <property type="entry name" value="DUF5777"/>
</dbReference>
<dbReference type="Proteomes" id="UP001165366">
    <property type="component" value="Unassembled WGS sequence"/>
</dbReference>
<protein>
    <submittedName>
        <fullName evidence="2">DUF5777 family beta-barrel protein</fullName>
    </submittedName>
</protein>
<proteinExistence type="predicted"/>
<gene>
    <name evidence="2" type="ORF">L6773_05145</name>
</gene>
<dbReference type="Pfam" id="PF19089">
    <property type="entry name" value="DUF5777"/>
    <property type="match status" value="1"/>
</dbReference>
<evidence type="ECO:0000313" key="2">
    <source>
        <dbReference type="EMBL" id="MCG2587938.1"/>
    </source>
</evidence>
<comment type="caution">
    <text evidence="2">The sequence shown here is derived from an EMBL/GenBank/DDBJ whole genome shotgun (WGS) entry which is preliminary data.</text>
</comment>
<evidence type="ECO:0000313" key="3">
    <source>
        <dbReference type="Proteomes" id="UP001165366"/>
    </source>
</evidence>
<reference evidence="2" key="2">
    <citation type="submission" date="2024-05" db="EMBL/GenBank/DDBJ databases">
        <title>Rhodohalobacter halophilus gen. nov., sp. nov., a moderately halophilic member of the family Balneolaceae.</title>
        <authorList>
            <person name="Xia J."/>
        </authorList>
    </citation>
    <scope>NUCLEOTIDE SEQUENCE</scope>
    <source>
        <strain evidence="2">WB101</strain>
    </source>
</reference>